<dbReference type="Pfam" id="PF20448">
    <property type="entry name" value="DUF6705"/>
    <property type="match status" value="1"/>
</dbReference>
<evidence type="ECO:0000313" key="3">
    <source>
        <dbReference type="Proteomes" id="UP001595885"/>
    </source>
</evidence>
<feature type="domain" description="DUF6705" evidence="1">
    <location>
        <begin position="1"/>
        <end position="200"/>
    </location>
</feature>
<dbReference type="RefSeq" id="WP_379739937.1">
    <property type="nucleotide sequence ID" value="NZ_JBHSGW010000009.1"/>
</dbReference>
<evidence type="ECO:0000313" key="2">
    <source>
        <dbReference type="EMBL" id="MFC4739800.1"/>
    </source>
</evidence>
<comment type="caution">
    <text evidence="2">The sequence shown here is derived from an EMBL/GenBank/DDBJ whole genome shotgun (WGS) entry which is preliminary data.</text>
</comment>
<evidence type="ECO:0000259" key="1">
    <source>
        <dbReference type="Pfam" id="PF20448"/>
    </source>
</evidence>
<dbReference type="EMBL" id="JBHSGW010000009">
    <property type="protein sequence ID" value="MFC4739800.1"/>
    <property type="molecule type" value="Genomic_DNA"/>
</dbReference>
<name>A0ABV9P5W8_9FLAO</name>
<keyword evidence="3" id="KW-1185">Reference proteome</keyword>
<sequence>MKKIIIITLFLSFACKAQTPIYGIRENKPSSMITNNSYKKDIYNDFNKFIGTWSYTNGNKVFSITFQKRTMFFDNFDNVYKDLLIAEYTYSENGVILVNTLSNINNTDPYECNISYGFYSNCNSFPLNSDCISTDTRIKFAFSQPDRLHIDGYMMANYREELGEETLDIYIWQTISFIPDNSNLPTHFTVPIGEHMLFTKL</sequence>
<dbReference type="InterPro" id="IPR046551">
    <property type="entry name" value="DUF6705"/>
</dbReference>
<protein>
    <submittedName>
        <fullName evidence="2">DUF6705 family protein</fullName>
    </submittedName>
</protein>
<accession>A0ABV9P5W8</accession>
<proteinExistence type="predicted"/>
<dbReference type="PROSITE" id="PS51257">
    <property type="entry name" value="PROKAR_LIPOPROTEIN"/>
    <property type="match status" value="1"/>
</dbReference>
<gene>
    <name evidence="2" type="ORF">ACFO3U_07320</name>
</gene>
<dbReference type="Proteomes" id="UP001595885">
    <property type="component" value="Unassembled WGS sequence"/>
</dbReference>
<reference evidence="3" key="1">
    <citation type="journal article" date="2019" name="Int. J. Syst. Evol. Microbiol.">
        <title>The Global Catalogue of Microorganisms (GCM) 10K type strain sequencing project: providing services to taxonomists for standard genome sequencing and annotation.</title>
        <authorList>
            <consortium name="The Broad Institute Genomics Platform"/>
            <consortium name="The Broad Institute Genome Sequencing Center for Infectious Disease"/>
            <person name="Wu L."/>
            <person name="Ma J."/>
        </authorList>
    </citation>
    <scope>NUCLEOTIDE SEQUENCE [LARGE SCALE GENOMIC DNA]</scope>
    <source>
        <strain evidence="3">CCUG 50349</strain>
    </source>
</reference>
<organism evidence="2 3">
    <name type="scientific">Flavobacterium ponti</name>
    <dbReference type="NCBI Taxonomy" id="665133"/>
    <lineage>
        <taxon>Bacteria</taxon>
        <taxon>Pseudomonadati</taxon>
        <taxon>Bacteroidota</taxon>
        <taxon>Flavobacteriia</taxon>
        <taxon>Flavobacteriales</taxon>
        <taxon>Flavobacteriaceae</taxon>
        <taxon>Flavobacterium</taxon>
    </lineage>
</organism>